<dbReference type="EMBL" id="KI966372">
    <property type="protein sequence ID" value="EWC48548.1"/>
    <property type="molecule type" value="Genomic_DNA"/>
</dbReference>
<dbReference type="InterPro" id="IPR051694">
    <property type="entry name" value="Immunoregulatory_rcpt-like"/>
</dbReference>
<evidence type="ECO:0000313" key="9">
    <source>
        <dbReference type="Proteomes" id="UP000024837"/>
    </source>
</evidence>
<gene>
    <name evidence="8" type="ORF">DRE_01770</name>
</gene>
<keyword evidence="3 6" id="KW-1133">Transmembrane helix</keyword>
<dbReference type="GO" id="GO:0071944">
    <property type="term" value="C:cell periphery"/>
    <property type="evidence" value="ECO:0007669"/>
    <property type="project" value="UniProtKB-ARBA"/>
</dbReference>
<feature type="region of interest" description="Disordered" evidence="5">
    <location>
        <begin position="270"/>
        <end position="292"/>
    </location>
</feature>
<evidence type="ECO:0008006" key="10">
    <source>
        <dbReference type="Google" id="ProtNLM"/>
    </source>
</evidence>
<comment type="subcellular location">
    <subcellularLocation>
        <location evidence="1">Membrane</location>
        <topology evidence="1">Single-pass membrane protein</topology>
    </subcellularLocation>
</comment>
<feature type="compositionally biased region" description="Polar residues" evidence="5">
    <location>
        <begin position="283"/>
        <end position="292"/>
    </location>
</feature>
<evidence type="ECO:0000313" key="8">
    <source>
        <dbReference type="EMBL" id="EWC48548.1"/>
    </source>
</evidence>
<feature type="chain" id="PRO_5004893996" description="Mid2 domain-containing protein" evidence="7">
    <location>
        <begin position="25"/>
        <end position="468"/>
    </location>
</feature>
<proteinExistence type="predicted"/>
<keyword evidence="9" id="KW-1185">Reference proteome</keyword>
<dbReference type="PANTHER" id="PTHR15549:SF30">
    <property type="entry name" value="MID2 DOMAIN-CONTAINING PROTEIN"/>
    <property type="match status" value="1"/>
</dbReference>
<feature type="compositionally biased region" description="Polar residues" evidence="5">
    <location>
        <begin position="347"/>
        <end position="357"/>
    </location>
</feature>
<feature type="transmembrane region" description="Helical" evidence="6">
    <location>
        <begin position="157"/>
        <end position="178"/>
    </location>
</feature>
<evidence type="ECO:0000256" key="2">
    <source>
        <dbReference type="ARBA" id="ARBA00022692"/>
    </source>
</evidence>
<keyword evidence="4 6" id="KW-0472">Membrane</keyword>
<feature type="region of interest" description="Disordered" evidence="5">
    <location>
        <begin position="347"/>
        <end position="407"/>
    </location>
</feature>
<name>W7I8C5_9PEZI</name>
<feature type="compositionally biased region" description="Low complexity" evidence="5">
    <location>
        <begin position="90"/>
        <end position="136"/>
    </location>
</feature>
<dbReference type="OrthoDB" id="5370092at2759"/>
<dbReference type="HOGENOM" id="CLU_583975_0_0_1"/>
<evidence type="ECO:0000256" key="3">
    <source>
        <dbReference type="ARBA" id="ARBA00022989"/>
    </source>
</evidence>
<dbReference type="Proteomes" id="UP000024837">
    <property type="component" value="Unassembled WGS sequence"/>
</dbReference>
<dbReference type="AlphaFoldDB" id="W7I8C5"/>
<dbReference type="GO" id="GO:0016020">
    <property type="term" value="C:membrane"/>
    <property type="evidence" value="ECO:0007669"/>
    <property type="project" value="UniProtKB-SubCell"/>
</dbReference>
<evidence type="ECO:0000256" key="5">
    <source>
        <dbReference type="SAM" id="MobiDB-lite"/>
    </source>
</evidence>
<accession>W7I8C5</accession>
<feature type="signal peptide" evidence="7">
    <location>
        <begin position="1"/>
        <end position="24"/>
    </location>
</feature>
<evidence type="ECO:0000256" key="7">
    <source>
        <dbReference type="SAM" id="SignalP"/>
    </source>
</evidence>
<keyword evidence="7" id="KW-0732">Signal</keyword>
<reference evidence="8 9" key="1">
    <citation type="submission" date="2013-05" db="EMBL/GenBank/DDBJ databases">
        <title>Drechslerella stenobrocha genome reveals carnivorous origination and mechanical trapping mechanism of predatory fungi.</title>
        <authorList>
            <person name="Liu X."/>
            <person name="Zhang W."/>
            <person name="Liu K."/>
        </authorList>
    </citation>
    <scope>NUCLEOTIDE SEQUENCE [LARGE SCALE GENOMIC DNA]</scope>
    <source>
        <strain evidence="8 9">248</strain>
    </source>
</reference>
<protein>
    <recommendedName>
        <fullName evidence="10">Mid2 domain-containing protein</fullName>
    </recommendedName>
</protein>
<keyword evidence="2 6" id="KW-0812">Transmembrane</keyword>
<feature type="region of interest" description="Disordered" evidence="5">
    <location>
        <begin position="48"/>
        <end position="148"/>
    </location>
</feature>
<organism evidence="8 9">
    <name type="scientific">Drechslerella stenobrocha 248</name>
    <dbReference type="NCBI Taxonomy" id="1043628"/>
    <lineage>
        <taxon>Eukaryota</taxon>
        <taxon>Fungi</taxon>
        <taxon>Dikarya</taxon>
        <taxon>Ascomycota</taxon>
        <taxon>Pezizomycotina</taxon>
        <taxon>Orbiliomycetes</taxon>
        <taxon>Orbiliales</taxon>
        <taxon>Orbiliaceae</taxon>
        <taxon>Drechslerella</taxon>
    </lineage>
</organism>
<sequence>MAIRRRPIRPTDLLFIVLPAVTTAVPAPDWNGAAADIVNDAALWKRDDDYDDDEDEDHKKKKTKSPTPTPYPTAVRRPVEQITVTQLPKTWSTSSTTSRSTTSTTDAPSSDTIVATTTTSTSASPSDTALPGAADPAPEPAPTQLTGNSNSHVKMEIGIACGVIGAFLIISVAIFFYMRRRRGSRSAWSTIKNPFGGPSNNMPRSVIEEPGIRHAYESRTNIDYWPSIPDPVMLGANDIKRLSDAISESSSDIERLASIKRKYTISRSIDMPREMPPPVPGVQRSNSDSSYTTMSVLPDIPSSAFDDSFLESIERPDPFADPYSPTTASIPAPLPLRIPQKATIASTADSVTSMISPQSPPKGKKGPRDLMAPAPLRITRPPQNQIPWTEGTAGRRDSDASIVDSEGPARHRNVKSWVSHEADIRDRYPVMDEVRTPLYVRNQESLYNRLSINSGLDTRRTEYEYYMG</sequence>
<dbReference type="PANTHER" id="PTHR15549">
    <property type="entry name" value="PAIRED IMMUNOGLOBULIN-LIKE TYPE 2 RECEPTOR"/>
    <property type="match status" value="1"/>
</dbReference>
<evidence type="ECO:0000256" key="1">
    <source>
        <dbReference type="ARBA" id="ARBA00004167"/>
    </source>
</evidence>
<evidence type="ECO:0000256" key="6">
    <source>
        <dbReference type="SAM" id="Phobius"/>
    </source>
</evidence>
<evidence type="ECO:0000256" key="4">
    <source>
        <dbReference type="ARBA" id="ARBA00023136"/>
    </source>
</evidence>